<keyword evidence="4 12" id="KW-0812">Transmembrane</keyword>
<dbReference type="SUPFAM" id="SSF81324">
    <property type="entry name" value="Voltage-gated potassium channels"/>
    <property type="match status" value="3"/>
</dbReference>
<proteinExistence type="inferred from homology"/>
<dbReference type="Pfam" id="PF17655">
    <property type="entry name" value="IRK_C"/>
    <property type="match status" value="3"/>
</dbReference>
<keyword evidence="9 14" id="KW-0472">Membrane</keyword>
<evidence type="ECO:0000256" key="13">
    <source>
        <dbReference type="SAM" id="MobiDB-lite"/>
    </source>
</evidence>
<evidence type="ECO:0000259" key="16">
    <source>
        <dbReference type="Pfam" id="PF17655"/>
    </source>
</evidence>
<evidence type="ECO:0000256" key="9">
    <source>
        <dbReference type="ARBA" id="ARBA00023136"/>
    </source>
</evidence>
<evidence type="ECO:0000313" key="18">
    <source>
        <dbReference type="Proteomes" id="UP000076408"/>
    </source>
</evidence>
<feature type="region of interest" description="Disordered" evidence="13">
    <location>
        <begin position="1050"/>
        <end position="1073"/>
    </location>
</feature>
<feature type="domain" description="Potassium channel inwardly rectifying transmembrane" evidence="15">
    <location>
        <begin position="1195"/>
        <end position="1319"/>
    </location>
</feature>
<keyword evidence="6 12" id="KW-0630">Potassium</keyword>
<dbReference type="PRINTS" id="PR01320">
    <property type="entry name" value="KIRCHANNEL"/>
</dbReference>
<feature type="compositionally biased region" description="Low complexity" evidence="13">
    <location>
        <begin position="553"/>
        <end position="575"/>
    </location>
</feature>
<evidence type="ECO:0000256" key="10">
    <source>
        <dbReference type="ARBA" id="ARBA00023303"/>
    </source>
</evidence>
<protein>
    <recommendedName>
        <fullName evidence="19">Inwardly rectifying k+ channel</fullName>
    </recommendedName>
</protein>
<feature type="domain" description="Inward rectifier potassium channel C-terminal" evidence="16">
    <location>
        <begin position="300"/>
        <end position="471"/>
    </location>
</feature>
<keyword evidence="7 14" id="KW-1133">Transmembrane helix</keyword>
<dbReference type="GO" id="GO:0005886">
    <property type="term" value="C:plasma membrane"/>
    <property type="evidence" value="ECO:0007669"/>
    <property type="project" value="TreeGrafter"/>
</dbReference>
<dbReference type="Pfam" id="PF01007">
    <property type="entry name" value="IRK"/>
    <property type="match status" value="3"/>
</dbReference>
<keyword evidence="8 12" id="KW-0406">Ion transport</keyword>
<dbReference type="InterPro" id="IPR013518">
    <property type="entry name" value="K_chnl_inward-rec_Kir_cyto"/>
</dbReference>
<keyword evidence="18" id="KW-1185">Reference proteome</keyword>
<dbReference type="VEuPathDB" id="VectorBase:ASTEI20_041023"/>
<comment type="subcellular location">
    <subcellularLocation>
        <location evidence="1 12">Membrane</location>
        <topology evidence="1 12">Multi-pass membrane protein</topology>
    </subcellularLocation>
</comment>
<dbReference type="GO" id="GO:1990573">
    <property type="term" value="P:potassium ion import across plasma membrane"/>
    <property type="evidence" value="ECO:0007669"/>
    <property type="project" value="TreeGrafter"/>
</dbReference>
<evidence type="ECO:0000256" key="14">
    <source>
        <dbReference type="SAM" id="Phobius"/>
    </source>
</evidence>
<feature type="domain" description="Potassium channel inwardly rectifying transmembrane" evidence="15">
    <location>
        <begin position="149"/>
        <end position="293"/>
    </location>
</feature>
<dbReference type="PANTHER" id="PTHR11767:SF113">
    <property type="entry name" value="INWARDLY RECTIFYING POTASSIUM CHANNEL 2, ISOFORM D"/>
    <property type="match status" value="1"/>
</dbReference>
<dbReference type="VEuPathDB" id="VectorBase:ASTE006499"/>
<feature type="region of interest" description="Disordered" evidence="13">
    <location>
        <begin position="551"/>
        <end position="602"/>
    </location>
</feature>
<feature type="compositionally biased region" description="Polar residues" evidence="13">
    <location>
        <begin position="1097"/>
        <end position="1106"/>
    </location>
</feature>
<evidence type="ECO:0000313" key="17">
    <source>
        <dbReference type="EnsemblMetazoa" id="ASTEI05799-PA"/>
    </source>
</evidence>
<keyword evidence="5 12" id="KW-0851">Voltage-gated channel</keyword>
<feature type="transmembrane region" description="Helical" evidence="14">
    <location>
        <begin position="264"/>
        <end position="288"/>
    </location>
</feature>
<feature type="domain" description="Inward rectifier potassium channel C-terminal" evidence="16">
    <location>
        <begin position="1327"/>
        <end position="1498"/>
    </location>
</feature>
<dbReference type="InterPro" id="IPR040445">
    <property type="entry name" value="Kir_TM"/>
</dbReference>
<feature type="domain" description="Inward rectifier potassium channel C-terminal" evidence="16">
    <location>
        <begin position="790"/>
        <end position="961"/>
    </location>
</feature>
<feature type="transmembrane region" description="Helical" evidence="14">
    <location>
        <begin position="672"/>
        <end position="695"/>
    </location>
</feature>
<name>A0A182YBG3_ANOST</name>
<evidence type="ECO:0000256" key="11">
    <source>
        <dbReference type="ARBA" id="ARBA00034430"/>
    </source>
</evidence>
<dbReference type="FunFam" id="2.60.40.1400:FF:000001">
    <property type="entry name" value="G protein-activated inward rectifier potassium channel 2"/>
    <property type="match status" value="3"/>
</dbReference>
<evidence type="ECO:0008006" key="19">
    <source>
        <dbReference type="Google" id="ProtNLM"/>
    </source>
</evidence>
<organism evidence="17 18">
    <name type="scientific">Anopheles stephensi</name>
    <name type="common">Indo-Pakistan malaria mosquito</name>
    <dbReference type="NCBI Taxonomy" id="30069"/>
    <lineage>
        <taxon>Eukaryota</taxon>
        <taxon>Metazoa</taxon>
        <taxon>Ecdysozoa</taxon>
        <taxon>Arthropoda</taxon>
        <taxon>Hexapoda</taxon>
        <taxon>Insecta</taxon>
        <taxon>Pterygota</taxon>
        <taxon>Neoptera</taxon>
        <taxon>Endopterygota</taxon>
        <taxon>Diptera</taxon>
        <taxon>Nematocera</taxon>
        <taxon>Culicoidea</taxon>
        <taxon>Culicidae</taxon>
        <taxon>Anophelinae</taxon>
        <taxon>Anopheles</taxon>
    </lineage>
</organism>
<evidence type="ECO:0000256" key="12">
    <source>
        <dbReference type="RuleBase" id="RU003822"/>
    </source>
</evidence>
<keyword evidence="2 12" id="KW-0813">Transport</keyword>
<evidence type="ECO:0000256" key="4">
    <source>
        <dbReference type="ARBA" id="ARBA00022692"/>
    </source>
</evidence>
<dbReference type="PANTHER" id="PTHR11767">
    <property type="entry name" value="INWARD RECTIFIER POTASSIUM CHANNEL"/>
    <property type="match status" value="1"/>
</dbReference>
<reference evidence="17" key="2">
    <citation type="submission" date="2020-05" db="UniProtKB">
        <authorList>
            <consortium name="EnsemblMetazoa"/>
        </authorList>
    </citation>
    <scope>IDENTIFICATION</scope>
    <source>
        <strain evidence="17">Indian</strain>
    </source>
</reference>
<feature type="transmembrane region" description="Helical" evidence="14">
    <location>
        <begin position="1209"/>
        <end position="1232"/>
    </location>
</feature>
<keyword evidence="3 12" id="KW-0633">Potassium transport</keyword>
<feature type="compositionally biased region" description="Low complexity" evidence="13">
    <location>
        <begin position="1118"/>
        <end position="1147"/>
    </location>
</feature>
<dbReference type="GO" id="GO:0034702">
    <property type="term" value="C:monoatomic ion channel complex"/>
    <property type="evidence" value="ECO:0007669"/>
    <property type="project" value="UniProtKB-KW"/>
</dbReference>
<dbReference type="Gene3D" id="1.10.287.70">
    <property type="match status" value="3"/>
</dbReference>
<evidence type="ECO:0000256" key="5">
    <source>
        <dbReference type="ARBA" id="ARBA00022882"/>
    </source>
</evidence>
<dbReference type="GO" id="GO:0005242">
    <property type="term" value="F:inward rectifier potassium channel activity"/>
    <property type="evidence" value="ECO:0007669"/>
    <property type="project" value="InterPro"/>
</dbReference>
<feature type="domain" description="Potassium channel inwardly rectifying transmembrane" evidence="15">
    <location>
        <begin position="638"/>
        <end position="783"/>
    </location>
</feature>
<comment type="catalytic activity">
    <reaction evidence="11">
        <text>K(+)(in) = K(+)(out)</text>
        <dbReference type="Rhea" id="RHEA:29463"/>
        <dbReference type="ChEBI" id="CHEBI:29103"/>
    </reaction>
</comment>
<dbReference type="InterPro" id="IPR016449">
    <property type="entry name" value="K_chnl_inward-rec_Kir"/>
</dbReference>
<evidence type="ECO:0000256" key="7">
    <source>
        <dbReference type="ARBA" id="ARBA00022989"/>
    </source>
</evidence>
<dbReference type="STRING" id="30069.A0A182YBG3"/>
<feature type="region of interest" description="Disordered" evidence="13">
    <location>
        <begin position="1090"/>
        <end position="1147"/>
    </location>
</feature>
<evidence type="ECO:0000256" key="3">
    <source>
        <dbReference type="ARBA" id="ARBA00022538"/>
    </source>
</evidence>
<reference evidence="18" key="1">
    <citation type="journal article" date="2014" name="Genome Biol.">
        <title>Genome analysis of a major urban malaria vector mosquito, Anopheles stephensi.</title>
        <authorList>
            <person name="Jiang X."/>
            <person name="Peery A."/>
            <person name="Hall A.B."/>
            <person name="Sharma A."/>
            <person name="Chen X.G."/>
            <person name="Waterhouse R.M."/>
            <person name="Komissarov A."/>
            <person name="Riehle M.M."/>
            <person name="Shouche Y."/>
            <person name="Sharakhova M.V."/>
            <person name="Lawson D."/>
            <person name="Pakpour N."/>
            <person name="Arensburger P."/>
            <person name="Davidson V.L."/>
            <person name="Eiglmeier K."/>
            <person name="Emrich S."/>
            <person name="George P."/>
            <person name="Kennedy R.C."/>
            <person name="Mane S.P."/>
            <person name="Maslen G."/>
            <person name="Oringanje C."/>
            <person name="Qi Y."/>
            <person name="Settlage R."/>
            <person name="Tojo M."/>
            <person name="Tubio J.M."/>
            <person name="Unger M.F."/>
            <person name="Wang B."/>
            <person name="Vernick K.D."/>
            <person name="Ribeiro J.M."/>
            <person name="James A.A."/>
            <person name="Michel K."/>
            <person name="Riehle M.A."/>
            <person name="Luckhart S."/>
            <person name="Sharakhov I.V."/>
            <person name="Tu Z."/>
        </authorList>
    </citation>
    <scope>NUCLEOTIDE SEQUENCE [LARGE SCALE GENOMIC DNA]</scope>
    <source>
        <strain evidence="18">Indian</strain>
    </source>
</reference>
<comment type="similarity">
    <text evidence="12">Belongs to the inward rectifier-type potassium channel (TC 1.A.2.1) family.</text>
</comment>
<dbReference type="EnsemblMetazoa" id="ASTEI05799-RA">
    <property type="protein sequence ID" value="ASTEI05799-PA"/>
    <property type="gene ID" value="ASTEI05799"/>
</dbReference>
<dbReference type="Gene3D" id="2.60.40.1400">
    <property type="entry name" value="G protein-activated inward rectifier potassium channel 1"/>
    <property type="match status" value="3"/>
</dbReference>
<evidence type="ECO:0000256" key="2">
    <source>
        <dbReference type="ARBA" id="ARBA00022448"/>
    </source>
</evidence>
<evidence type="ECO:0000256" key="6">
    <source>
        <dbReference type="ARBA" id="ARBA00022958"/>
    </source>
</evidence>
<feature type="transmembrane region" description="Helical" evidence="14">
    <location>
        <begin position="183"/>
        <end position="206"/>
    </location>
</feature>
<evidence type="ECO:0000259" key="15">
    <source>
        <dbReference type="Pfam" id="PF01007"/>
    </source>
</evidence>
<dbReference type="FunFam" id="1.10.287.70:FF:000078">
    <property type="entry name" value="Putative Inward rectifier potassium channel"/>
    <property type="match status" value="2"/>
</dbReference>
<evidence type="ECO:0000256" key="1">
    <source>
        <dbReference type="ARBA" id="ARBA00004141"/>
    </source>
</evidence>
<dbReference type="Proteomes" id="UP000076408">
    <property type="component" value="Unassembled WGS sequence"/>
</dbReference>
<keyword evidence="10 12" id="KW-0407">Ion channel</keyword>
<accession>A0A182YBG3</accession>
<dbReference type="InterPro" id="IPR041647">
    <property type="entry name" value="IRK_C"/>
</dbReference>
<evidence type="ECO:0000256" key="8">
    <source>
        <dbReference type="ARBA" id="ARBA00023065"/>
    </source>
</evidence>
<feature type="transmembrane region" description="Helical" evidence="14">
    <location>
        <begin position="754"/>
        <end position="778"/>
    </location>
</feature>
<feature type="transmembrane region" description="Helical" evidence="14">
    <location>
        <begin position="1291"/>
        <end position="1315"/>
    </location>
</feature>
<dbReference type="VEuPathDB" id="VectorBase:ASTEI05799"/>
<dbReference type="GO" id="GO:0034765">
    <property type="term" value="P:regulation of monoatomic ion transmembrane transport"/>
    <property type="evidence" value="ECO:0007669"/>
    <property type="project" value="TreeGrafter"/>
</dbReference>
<sequence length="1549" mass="176872">MRPGVIEEEPDSLDSVISNLPLTVVPSLARISTHGSAFSRQESVRAAATAAAAAVANLALSAMSFGQRKNFTVPVDAESPEARDDAKLLPLGPFDKIPPIIIDGQDPPKTPITPTTPIIYCPQSPSVGSKRSRALRPGTTRKYRRRAILKNGDCNIVLSKVSRQRLRFLQDIFTTLVDAQWRWTLLVFAFSFIGSWLFFGAIWWLIAFTHGDLEEMHLPKNQGVWLEALCVQHRVLHVRVPVFDRDSNHHRIRLRTTTEECPEAIFIMCFQSIYGVMMQAFMVGFVFAKMTRPKHRTQTLLFSKHAVVCQRDGELCLMFRVGDMRKSHIIGANIRAQLIRTKLSREGEVMAQYQHELEVGADNCGSDLFFIWPQIVTHRIGAESPFFNMSASDLLQDRFEIVVILEGTVESTGQSTQARSSYVNTEILWGHRFEPIVFYNKENQVYEINYSKFNETHSVDTPLCSARELAEFYKYQDDYRNQDQLDTVSSKSMFERRWHQHYTNTVRTLSSICLEDERSSLGVQPRYLTIQGVPRRPRSYHQLESNLRNLFNPPSVLVSPSSTSSLRQQQQQQQQLERSMLKLGPFDPPQTPGGYGEQYGYSSPITPVTPNTPLVCYPMKNRVLRPGVNRKYRKRAILKNGDCNVVLSRPPRQHLRFLQDIFTTLVDAQWRWTLLVFAFSFVGSWLFFAVIWWLISYTHGDLEELHLPDNQSEIGWIPCVYNIYSFTSAFLFSIETQHTIGYGVRTTTEECPEAIFVMCFQSIYGLMIQAFMVGIVFAKMTRPKQRSQTLLFSKNAVVCQRDGELCLMFRVGDMRKSHIIGASVRAQLIRTKTTREGETMAQYQHELDVGSDGSSSELFFIWPQIVVHRIDKNSALYNLSASDMLRERFEIVVILEGTVESTGQSTQARSSYVNTEILWGHRFEPVVCYNKEQQGYEINYSKFDSTLQVDTPLCSARELAEFYRAQDDYRPPTDAGDNMSTKTQLERRWKDHYSTLVNTLSQYNLADVGGTGGVGTDHLYPTRYLTIQGVPRRKKSYVALQTNLWNLFDRPPNPRLQLTPTEDDSSSVRRVSDDDPIVNSVTLRLPDDVESGGALLTTDNRVQRSAGSDKYSPSVLTPDLSSSPRSPFRFDSIRSSGRRPGSPFYRPGYKKLRKRAVFKNGYCNVSATKAPHQRLRFLQGMFHSSTCSSIDVTPLSDIFTTLVDAQWRWTLLVFALGFVGSWITFAGLYWLISYTHGDLEELHLPPFQEDNGWKPCITNIYSFTSCFLFSLETQHTIGYGSRAMEEECPEAVFVMTLQSVHGVLVQAFLAGIVFAKMTRSKRRAQTLLFSKNAVISLRDGELCLMFRIGDMRKSHIIGANVRAQLIRPKVTNEREVLPQYRTELELSSDDCSSDVFFLWPQIVVHRIDERSPLYGYSAEDVLLERFEIVVVLEGTVESTGQTTQARTSYVNTEILWGQRFEQVLVYNSDIEGYEIDFSKFNETVVQDTPRCSAKQLKECFKLPLRGRSCDPLVGPELRLSHVELESERANPHFLFPVFDRRRSRSSTEL</sequence>
<dbReference type="SUPFAM" id="SSF81296">
    <property type="entry name" value="E set domains"/>
    <property type="match status" value="3"/>
</dbReference>
<dbReference type="VEuPathDB" id="VectorBase:ASTEI20_032020"/>
<dbReference type="InterPro" id="IPR014756">
    <property type="entry name" value="Ig_E-set"/>
</dbReference>